<dbReference type="PANTHER" id="PTHR38133">
    <property type="entry name" value="SLR1429 PROTEIN"/>
    <property type="match status" value="1"/>
</dbReference>
<feature type="region of interest" description="Disordered" evidence="1">
    <location>
        <begin position="1"/>
        <end position="28"/>
    </location>
</feature>
<evidence type="ECO:0000256" key="1">
    <source>
        <dbReference type="SAM" id="MobiDB-lite"/>
    </source>
</evidence>
<gene>
    <name evidence="2" type="ORF">HCJ92_04860</name>
</gene>
<dbReference type="RefSeq" id="WP_167932154.1">
    <property type="nucleotide sequence ID" value="NZ_JAAVJB010000020.1"/>
</dbReference>
<dbReference type="Proteomes" id="UP000746503">
    <property type="component" value="Unassembled WGS sequence"/>
</dbReference>
<feature type="region of interest" description="Disordered" evidence="1">
    <location>
        <begin position="276"/>
        <end position="297"/>
    </location>
</feature>
<keyword evidence="2" id="KW-0067">ATP-binding</keyword>
<keyword evidence="2" id="KW-0347">Helicase</keyword>
<evidence type="ECO:0000313" key="3">
    <source>
        <dbReference type="Proteomes" id="UP000746503"/>
    </source>
</evidence>
<sequence>MSTTGEDPAAGGEEARVTERVVSPPPVPRGRALTTTWWGRRWISALEDSALDSGRLPVGRRLVRGGAVGAVMLRPGRVTAVVSGKDGTAHRSDVLLRTFGPAEWQRLLDAVATEAGHLAALLDGEMPPGLVADAEAAEVELLPGVGDLEPECECGAWDHCEHTAALGYQVGRLLDVDPFLLLLLRGRDEREVVAGLRPAPSTGAAGGRDGVDARSAYAAPRLPLPTLPPWPSVPGGAPSLPPETSVEGVDAVGLAYLAAVAARRAARTLDAELGRAAPHSGAGHGDGEGAGGRGSDAVRVDPLWQDAAAMAAAVPPGPVVGDRLAAGCGRTAAELAMAAAAWSVGGAVALAVSETGHGRPAAWSGPRSEPALADAAEAWEEAGGRPVLRRSGVAWTAVGEGAQIRYGPDGRWWPFVRRGGRWWPAGGAEPGPAAATAVARSVAAEAAQDR</sequence>
<accession>A0ABX1AHF9</accession>
<keyword evidence="3" id="KW-1185">Reference proteome</keyword>
<protein>
    <submittedName>
        <fullName evidence="2">SWF or SNF family helicase</fullName>
    </submittedName>
</protein>
<proteinExistence type="predicted"/>
<keyword evidence="2" id="KW-0378">Hydrolase</keyword>
<dbReference type="PANTHER" id="PTHR38133:SF1">
    <property type="entry name" value="SLR1429 PROTEIN"/>
    <property type="match status" value="1"/>
</dbReference>
<feature type="compositionally biased region" description="Gly residues" evidence="1">
    <location>
        <begin position="282"/>
        <end position="294"/>
    </location>
</feature>
<dbReference type="EMBL" id="JAAVJB010000020">
    <property type="protein sequence ID" value="NJP65635.1"/>
    <property type="molecule type" value="Genomic_DNA"/>
</dbReference>
<keyword evidence="2" id="KW-0547">Nucleotide-binding</keyword>
<organism evidence="2 3">
    <name type="scientific">Streptomyces spiramenti</name>
    <dbReference type="NCBI Taxonomy" id="2720606"/>
    <lineage>
        <taxon>Bacteria</taxon>
        <taxon>Bacillati</taxon>
        <taxon>Actinomycetota</taxon>
        <taxon>Actinomycetes</taxon>
        <taxon>Kitasatosporales</taxon>
        <taxon>Streptomycetaceae</taxon>
        <taxon>Streptomyces</taxon>
    </lineage>
</organism>
<dbReference type="GO" id="GO:0004386">
    <property type="term" value="F:helicase activity"/>
    <property type="evidence" value="ECO:0007669"/>
    <property type="project" value="UniProtKB-KW"/>
</dbReference>
<evidence type="ECO:0000313" key="2">
    <source>
        <dbReference type="EMBL" id="NJP65635.1"/>
    </source>
</evidence>
<comment type="caution">
    <text evidence="2">The sequence shown here is derived from an EMBL/GenBank/DDBJ whole genome shotgun (WGS) entry which is preliminary data.</text>
</comment>
<name>A0ABX1AHF9_9ACTN</name>
<reference evidence="2 3" key="1">
    <citation type="submission" date="2020-03" db="EMBL/GenBank/DDBJ databases">
        <title>Draft genome of Streptomyces sp. ventii, isolated from the Axial Seamount in the Pacific Ocean, and resequencing of the two type strains Streptomyces lonarensis strain NCL 716 and Streptomyces bohaiensis strain 11A07.</title>
        <authorList>
            <person name="Loughran R.M."/>
            <person name="Pfannmuller K.M."/>
            <person name="Wasson B.J."/>
            <person name="Deadmond M.C."/>
            <person name="Paddock B.E."/>
            <person name="Koyack M.J."/>
            <person name="Gallegos D.A."/>
            <person name="Mitchell E.A."/>
            <person name="Ushijima B."/>
            <person name="Saw J.H."/>
            <person name="Mcphail K.L."/>
            <person name="Videau P."/>
        </authorList>
    </citation>
    <scope>NUCLEOTIDE SEQUENCE [LARGE SCALE GENOMIC DNA]</scope>
    <source>
        <strain evidence="3">5675061</strain>
    </source>
</reference>